<protein>
    <submittedName>
        <fullName evidence="3">Uncharacterized protein</fullName>
    </submittedName>
</protein>
<feature type="signal peptide" evidence="2">
    <location>
        <begin position="1"/>
        <end position="27"/>
    </location>
</feature>
<accession>A0AAV5VRE5</accession>
<evidence type="ECO:0000313" key="3">
    <source>
        <dbReference type="EMBL" id="GMT22070.1"/>
    </source>
</evidence>
<feature type="compositionally biased region" description="Acidic residues" evidence="1">
    <location>
        <begin position="415"/>
        <end position="436"/>
    </location>
</feature>
<comment type="caution">
    <text evidence="3">The sequence shown here is derived from an EMBL/GenBank/DDBJ whole genome shotgun (WGS) entry which is preliminary data.</text>
</comment>
<sequence length="436" mass="48807">TSDVPFFTMSLFLLPLLLLTSPLLVSSLGEDECGVHNWRRALDRQQKDDFIVYGITQDCQVFFARPNQLASLAQIRTDPSNNYCFPNLIQLQLVDHTTLRLLIKQHGNRICILAINIPPLNILFGPNAFTYSLSSSMPYSRCSHSAPPLSLEADLAFADSAYSDVIYFVDPTSSGPRWTARQFMVNENDTLSYLDKFTIRNGDRSDADSSLANEFVLSLDAEKNFLFKRHRFRRNFSHECAFDLLFRPQSVVFGSSFSSIANSPNERSSWLNSLAADKEVIVFAETDKQSPVAPTRLYVQSTQGGNQHAFCIANLPYRMELGLVSQRTIDQITSKPLPKFGVARNGPPRAFRPRPHSLHSTAAPSMQQLQPMQPVQQANQQTSSRLTQQTTTMRTTTTTTAAASAARTSTTTEQPPDESEDLTEADAELYDEEEEV</sequence>
<feature type="chain" id="PRO_5043977856" evidence="2">
    <location>
        <begin position="28"/>
        <end position="436"/>
    </location>
</feature>
<organism evidence="3 4">
    <name type="scientific">Pristionchus fissidentatus</name>
    <dbReference type="NCBI Taxonomy" id="1538716"/>
    <lineage>
        <taxon>Eukaryota</taxon>
        <taxon>Metazoa</taxon>
        <taxon>Ecdysozoa</taxon>
        <taxon>Nematoda</taxon>
        <taxon>Chromadorea</taxon>
        <taxon>Rhabditida</taxon>
        <taxon>Rhabditina</taxon>
        <taxon>Diplogasteromorpha</taxon>
        <taxon>Diplogasteroidea</taxon>
        <taxon>Neodiplogasteridae</taxon>
        <taxon>Pristionchus</taxon>
    </lineage>
</organism>
<dbReference type="EMBL" id="BTSY01000004">
    <property type="protein sequence ID" value="GMT22070.1"/>
    <property type="molecule type" value="Genomic_DNA"/>
</dbReference>
<dbReference type="AlphaFoldDB" id="A0AAV5VRE5"/>
<evidence type="ECO:0000256" key="1">
    <source>
        <dbReference type="SAM" id="MobiDB-lite"/>
    </source>
</evidence>
<feature type="compositionally biased region" description="Low complexity" evidence="1">
    <location>
        <begin position="362"/>
        <end position="412"/>
    </location>
</feature>
<name>A0AAV5VRE5_9BILA</name>
<keyword evidence="2" id="KW-0732">Signal</keyword>
<dbReference type="Pfam" id="PF25492">
    <property type="entry name" value="DUF7911"/>
    <property type="match status" value="1"/>
</dbReference>
<feature type="non-terminal residue" evidence="3">
    <location>
        <position position="436"/>
    </location>
</feature>
<gene>
    <name evidence="3" type="ORF">PFISCL1PPCAC_13367</name>
</gene>
<dbReference type="Proteomes" id="UP001432322">
    <property type="component" value="Unassembled WGS sequence"/>
</dbReference>
<feature type="region of interest" description="Disordered" evidence="1">
    <location>
        <begin position="335"/>
        <end position="436"/>
    </location>
</feature>
<keyword evidence="4" id="KW-1185">Reference proteome</keyword>
<evidence type="ECO:0000313" key="4">
    <source>
        <dbReference type="Proteomes" id="UP001432322"/>
    </source>
</evidence>
<evidence type="ECO:0000256" key="2">
    <source>
        <dbReference type="SAM" id="SignalP"/>
    </source>
</evidence>
<reference evidence="3" key="1">
    <citation type="submission" date="2023-10" db="EMBL/GenBank/DDBJ databases">
        <title>Genome assembly of Pristionchus species.</title>
        <authorList>
            <person name="Yoshida K."/>
            <person name="Sommer R.J."/>
        </authorList>
    </citation>
    <scope>NUCLEOTIDE SEQUENCE</scope>
    <source>
        <strain evidence="3">RS5133</strain>
    </source>
</reference>
<dbReference type="InterPro" id="IPR057233">
    <property type="entry name" value="DUF7911"/>
</dbReference>
<feature type="non-terminal residue" evidence="3">
    <location>
        <position position="1"/>
    </location>
</feature>
<proteinExistence type="predicted"/>